<dbReference type="PROSITE" id="PS00175">
    <property type="entry name" value="PG_MUTASE"/>
    <property type="match status" value="1"/>
</dbReference>
<dbReference type="GO" id="GO:0003873">
    <property type="term" value="F:6-phosphofructo-2-kinase activity"/>
    <property type="evidence" value="ECO:0007669"/>
    <property type="project" value="InterPro"/>
</dbReference>
<evidence type="ECO:0000313" key="5">
    <source>
        <dbReference type="EMBL" id="RVW66215.1"/>
    </source>
</evidence>
<dbReference type="SUPFAM" id="SSF49452">
    <property type="entry name" value="Starch-binding domain-like"/>
    <property type="match status" value="1"/>
</dbReference>
<dbReference type="Proteomes" id="UP000288805">
    <property type="component" value="Unassembled WGS sequence"/>
</dbReference>
<dbReference type="InterPro" id="IPR001345">
    <property type="entry name" value="PG/BPGM_mutase_AS"/>
</dbReference>
<dbReference type="SUPFAM" id="SSF52540">
    <property type="entry name" value="P-loop containing nucleoside triphosphate hydrolases"/>
    <property type="match status" value="1"/>
</dbReference>
<evidence type="ECO:0000259" key="4">
    <source>
        <dbReference type="Pfam" id="PF01591"/>
    </source>
</evidence>
<dbReference type="PIRSF" id="PIRSF000709">
    <property type="entry name" value="6PFK_2-Ptase"/>
    <property type="match status" value="1"/>
</dbReference>
<keyword evidence="5" id="KW-0418">Kinase</keyword>
<comment type="caution">
    <text evidence="5">The sequence shown here is derived from an EMBL/GenBank/DDBJ whole genome shotgun (WGS) entry which is preliminary data.</text>
</comment>
<dbReference type="SUPFAM" id="SSF53254">
    <property type="entry name" value="Phosphoglycerate mutase-like"/>
    <property type="match status" value="1"/>
</dbReference>
<dbReference type="GO" id="GO:0030246">
    <property type="term" value="F:carbohydrate binding"/>
    <property type="evidence" value="ECO:0007669"/>
    <property type="project" value="InterPro"/>
</dbReference>
<dbReference type="Gene3D" id="3.40.50.300">
    <property type="entry name" value="P-loop containing nucleotide triphosphate hydrolases"/>
    <property type="match status" value="2"/>
</dbReference>
<reference evidence="5 6" key="1">
    <citation type="journal article" date="2018" name="PLoS Genet.">
        <title>Population sequencing reveals clonal diversity and ancestral inbreeding in the grapevine cultivar Chardonnay.</title>
        <authorList>
            <person name="Roach M.J."/>
            <person name="Johnson D.L."/>
            <person name="Bohlmann J."/>
            <person name="van Vuuren H.J."/>
            <person name="Jones S.J."/>
            <person name="Pretorius I.S."/>
            <person name="Schmidt S.A."/>
            <person name="Borneman A.R."/>
        </authorList>
    </citation>
    <scope>NUCLEOTIDE SEQUENCE [LARGE SCALE GENOMIC DNA]</scope>
    <source>
        <strain evidence="6">cv. Chardonnay</strain>
        <tissue evidence="5">Leaf</tissue>
    </source>
</reference>
<proteinExistence type="predicted"/>
<feature type="compositionally biased region" description="Polar residues" evidence="3">
    <location>
        <begin position="1"/>
        <end position="11"/>
    </location>
</feature>
<dbReference type="PANTHER" id="PTHR10606">
    <property type="entry name" value="6-PHOSPHOFRUCTO-2-KINASE/FRUCTOSE-2,6-BISPHOSPHATASE"/>
    <property type="match status" value="1"/>
</dbReference>
<dbReference type="SMART" id="SM00855">
    <property type="entry name" value="PGAM"/>
    <property type="match status" value="1"/>
</dbReference>
<evidence type="ECO:0000256" key="3">
    <source>
        <dbReference type="SAM" id="MobiDB-lite"/>
    </source>
</evidence>
<dbReference type="GO" id="GO:0005524">
    <property type="term" value="F:ATP binding"/>
    <property type="evidence" value="ECO:0007669"/>
    <property type="project" value="UniProtKB-KW"/>
</dbReference>
<dbReference type="InterPro" id="IPR003094">
    <property type="entry name" value="6Pfruct_kin"/>
</dbReference>
<evidence type="ECO:0000256" key="1">
    <source>
        <dbReference type="ARBA" id="ARBA00022741"/>
    </source>
</evidence>
<dbReference type="EMBL" id="QGNW01000683">
    <property type="protein sequence ID" value="RVW66215.1"/>
    <property type="molecule type" value="Genomic_DNA"/>
</dbReference>
<dbReference type="Pfam" id="PF01591">
    <property type="entry name" value="6PF2K"/>
    <property type="match status" value="2"/>
</dbReference>
<dbReference type="GO" id="GO:0006000">
    <property type="term" value="P:fructose metabolic process"/>
    <property type="evidence" value="ECO:0007669"/>
    <property type="project" value="InterPro"/>
</dbReference>
<dbReference type="PANTHER" id="PTHR10606:SF44">
    <property type="entry name" value="6-PHOSPHOFRUCTO 2-KINASE_FRUCTOSE 2,6-BISPHOSPHATASE LONG FORM"/>
    <property type="match status" value="1"/>
</dbReference>
<dbReference type="GO" id="GO:0006003">
    <property type="term" value="P:fructose 2,6-bisphosphate metabolic process"/>
    <property type="evidence" value="ECO:0007669"/>
    <property type="project" value="InterPro"/>
</dbReference>
<keyword evidence="2" id="KW-0067">ATP-binding</keyword>
<dbReference type="CDD" id="cd07067">
    <property type="entry name" value="HP_PGM_like"/>
    <property type="match status" value="1"/>
</dbReference>
<accession>A0A438G218</accession>
<dbReference type="PRINTS" id="PR00991">
    <property type="entry name" value="6PFRUCTKNASE"/>
</dbReference>
<dbReference type="InterPro" id="IPR013078">
    <property type="entry name" value="His_Pase_superF_clade-1"/>
</dbReference>
<feature type="region of interest" description="Disordered" evidence="3">
    <location>
        <begin position="1"/>
        <end position="24"/>
    </location>
</feature>
<evidence type="ECO:0000256" key="2">
    <source>
        <dbReference type="ARBA" id="ARBA00022840"/>
    </source>
</evidence>
<gene>
    <name evidence="5" type="primary">FKFBP</name>
    <name evidence="5" type="ORF">CK203_047417</name>
</gene>
<name>A0A438G218_VITVI</name>
<dbReference type="Gene3D" id="3.40.50.1240">
    <property type="entry name" value="Phosphoglycerate mutase-like"/>
    <property type="match status" value="1"/>
</dbReference>
<dbReference type="AlphaFoldDB" id="A0A438G218"/>
<dbReference type="InterPro" id="IPR013784">
    <property type="entry name" value="Carb-bd-like_fold"/>
</dbReference>
<feature type="domain" description="6-phosphofructo-2-kinase" evidence="4">
    <location>
        <begin position="330"/>
        <end position="409"/>
    </location>
</feature>
<dbReference type="InterPro" id="IPR013079">
    <property type="entry name" value="6Phosfructo_kin"/>
</dbReference>
<protein>
    <submittedName>
        <fullName evidence="5">6-phosphofructo-2-kinase/fructose-2, 6-bisphosphatase</fullName>
    </submittedName>
</protein>
<evidence type="ECO:0000313" key="6">
    <source>
        <dbReference type="Proteomes" id="UP000288805"/>
    </source>
</evidence>
<feature type="domain" description="6-phosphofructo-2-kinase" evidence="4">
    <location>
        <begin position="436"/>
        <end position="574"/>
    </location>
</feature>
<dbReference type="InterPro" id="IPR027417">
    <property type="entry name" value="P-loop_NTPase"/>
</dbReference>
<organism evidence="5 6">
    <name type="scientific">Vitis vinifera</name>
    <name type="common">Grape</name>
    <dbReference type="NCBI Taxonomy" id="29760"/>
    <lineage>
        <taxon>Eukaryota</taxon>
        <taxon>Viridiplantae</taxon>
        <taxon>Streptophyta</taxon>
        <taxon>Embryophyta</taxon>
        <taxon>Tracheophyta</taxon>
        <taxon>Spermatophyta</taxon>
        <taxon>Magnoliopsida</taxon>
        <taxon>eudicotyledons</taxon>
        <taxon>Gunneridae</taxon>
        <taxon>Pentapetalae</taxon>
        <taxon>rosids</taxon>
        <taxon>Vitales</taxon>
        <taxon>Vitaceae</taxon>
        <taxon>Viteae</taxon>
        <taxon>Vitis</taxon>
    </lineage>
</organism>
<dbReference type="Pfam" id="PF00300">
    <property type="entry name" value="His_Phos_1"/>
    <property type="match status" value="2"/>
</dbReference>
<dbReference type="InterPro" id="IPR029033">
    <property type="entry name" value="His_PPase_superfam"/>
</dbReference>
<keyword evidence="5" id="KW-0808">Transferase</keyword>
<keyword evidence="1" id="KW-0547">Nucleotide-binding</keyword>
<sequence length="797" mass="88541">MGTSGSKNLDSGSHGGEEREENLDQAGGQLYVSLKMENYKLKGELIPHLAMERESTSMWELSFVVPPNHETLDFKFLLKPKYSNTPCVVEEGLNRVLTGGTLQGDARLALFRLNGDEVLESRVFIKADRVSPFDLAASWRAYQENLKPSTVRGIPDVSINAVPEMGAENGSSASLELDLEHYVVPAPATSANSGLVYAANMAETPRSLTHLGVFSNTDSSGGASYSNKDAGVSVDRPATIKEMEVIVPDPSKVYSGSGMVESKSVGTFSPLQKQDSHRGLFVDRGVGSPRLVKSASAATFTADLKLDSETKNAMPAAAGAVAAAAVADQMLGPKEDRHLAIVLVGLPARGKTFTAAKLTRYLRWLGHETKHFNVGKYRRLKHGTNQTADFFRGDNPEGMEARNESAHIQVDYCLLLGKGEWTVVHGSFSCLCHIALAMDDMISWMQEGGQVGIFDATNSTRKRRNMLMKMAEGNCKIIFLETICNDERIIERNIRLKIQQSPDYAEEPDFEAGLQDFKIRLANYEKVYEPVEEGSYIKMIDMVGGQDGQIQVNNISGYLPGRIVFFLVNTHLTPRPILLTRHGESRDNVRGRIGGDTALSDAGELYAKKLSTFVEKRLKPERAASIWTSTLQRTILTASPIVGFPKIQWRALDEINAGVCDGMTYEEIKKNMPEEYEEPVVFLTFLPLVMEKNAIAGWEDALGCARDLTMSRKKDKLRYRYPRGESYLDVIQRLEPVIIELERQRAPVVVISHQRYMLTFADRPLKEIPHIEVPLHTIIEIQMGVTGVQEKRYKLMD</sequence>